<dbReference type="InterPro" id="IPR013154">
    <property type="entry name" value="ADH-like_N"/>
</dbReference>
<dbReference type="SUPFAM" id="SSF50129">
    <property type="entry name" value="GroES-like"/>
    <property type="match status" value="1"/>
</dbReference>
<accession>A0ABZ2LHQ0</accession>
<dbReference type="EMBL" id="CP089983">
    <property type="protein sequence ID" value="WXB09403.1"/>
    <property type="molecule type" value="Genomic_DNA"/>
</dbReference>
<dbReference type="RefSeq" id="WP_394839076.1">
    <property type="nucleotide sequence ID" value="NZ_CP089929.1"/>
</dbReference>
<dbReference type="InterPro" id="IPR013149">
    <property type="entry name" value="ADH-like_C"/>
</dbReference>
<evidence type="ECO:0000256" key="1">
    <source>
        <dbReference type="ARBA" id="ARBA00022857"/>
    </source>
</evidence>
<dbReference type="InterPro" id="IPR020843">
    <property type="entry name" value="ER"/>
</dbReference>
<keyword evidence="5" id="KW-1185">Reference proteome</keyword>
<dbReference type="Pfam" id="PF00107">
    <property type="entry name" value="ADH_zinc_N"/>
    <property type="match status" value="1"/>
</dbReference>
<gene>
    <name evidence="4" type="ORF">LVJ94_19495</name>
</gene>
<dbReference type="InterPro" id="IPR036291">
    <property type="entry name" value="NAD(P)-bd_dom_sf"/>
</dbReference>
<sequence length="348" mass="35850">MQAIVIRETGDPSVLRLEDVARPEPGPGEVLLRVGAVSVNRSYDLAVRAGTSPFQPTLPVTPGVDPSGEIVETGAGVDRARIGTRVAVLGMVRCGACQPCASGKRCTYNKPIGLQAPGGCAEYVAVHELQVRPIPDALGFAEATVLCRHGAAATAEIATAALRAGEWALVMGAAGGLGNVLVQLAKLAGAKVIAAAGSAPRVKAALESGADAGIDYRAQDLAAEVHRITGGHGADVVFENIGDPSLWTAAFQSLTTGGRLVTMGYHGGGVVPLDVKQLHLKRLRVLSSAPAKGDTDLMRCFTLGAEGKLKALIGRRFPLEQTALAHELAESGSVIGKIIIEPGRTSVE</sequence>
<dbReference type="Proteomes" id="UP001374803">
    <property type="component" value="Chromosome"/>
</dbReference>
<organism evidence="4 5">
    <name type="scientific">Pendulispora rubella</name>
    <dbReference type="NCBI Taxonomy" id="2741070"/>
    <lineage>
        <taxon>Bacteria</taxon>
        <taxon>Pseudomonadati</taxon>
        <taxon>Myxococcota</taxon>
        <taxon>Myxococcia</taxon>
        <taxon>Myxococcales</taxon>
        <taxon>Sorangiineae</taxon>
        <taxon>Pendulisporaceae</taxon>
        <taxon>Pendulispora</taxon>
    </lineage>
</organism>
<dbReference type="PROSITE" id="PS01162">
    <property type="entry name" value="QOR_ZETA_CRYSTAL"/>
    <property type="match status" value="1"/>
</dbReference>
<protein>
    <submittedName>
        <fullName evidence="4">Zinc-binding dehydrogenase</fullName>
    </submittedName>
</protein>
<evidence type="ECO:0000259" key="3">
    <source>
        <dbReference type="SMART" id="SM00829"/>
    </source>
</evidence>
<dbReference type="InterPro" id="IPR002364">
    <property type="entry name" value="Quin_OxRdtase/zeta-crystal_CS"/>
</dbReference>
<dbReference type="PANTHER" id="PTHR48106">
    <property type="entry name" value="QUINONE OXIDOREDUCTASE PIG3-RELATED"/>
    <property type="match status" value="1"/>
</dbReference>
<evidence type="ECO:0000313" key="4">
    <source>
        <dbReference type="EMBL" id="WXB09403.1"/>
    </source>
</evidence>
<keyword evidence="2" id="KW-0560">Oxidoreductase</keyword>
<feature type="domain" description="Enoyl reductase (ER)" evidence="3">
    <location>
        <begin position="10"/>
        <end position="340"/>
    </location>
</feature>
<dbReference type="SMART" id="SM00829">
    <property type="entry name" value="PKS_ER"/>
    <property type="match status" value="1"/>
</dbReference>
<reference evidence="4" key="1">
    <citation type="submission" date="2021-12" db="EMBL/GenBank/DDBJ databases">
        <title>Discovery of the Pendulisporaceae a myxobacterial family with distinct sporulation behavior and unique specialized metabolism.</title>
        <authorList>
            <person name="Garcia R."/>
            <person name="Popoff A."/>
            <person name="Bader C.D."/>
            <person name="Loehr J."/>
            <person name="Walesch S."/>
            <person name="Walt C."/>
            <person name="Boldt J."/>
            <person name="Bunk B."/>
            <person name="Haeckl F.J.F.P.J."/>
            <person name="Gunesch A.P."/>
            <person name="Birkelbach J."/>
            <person name="Nuebel U."/>
            <person name="Pietschmann T."/>
            <person name="Bach T."/>
            <person name="Mueller R."/>
        </authorList>
    </citation>
    <scope>NUCLEOTIDE SEQUENCE</scope>
    <source>
        <strain evidence="4">MSr11367</strain>
    </source>
</reference>
<proteinExistence type="predicted"/>
<keyword evidence="1" id="KW-0521">NADP</keyword>
<dbReference type="Gene3D" id="3.90.180.10">
    <property type="entry name" value="Medium-chain alcohol dehydrogenases, catalytic domain"/>
    <property type="match status" value="1"/>
</dbReference>
<dbReference type="PANTHER" id="PTHR48106:SF18">
    <property type="entry name" value="QUINONE OXIDOREDUCTASE PIG3"/>
    <property type="match status" value="1"/>
</dbReference>
<evidence type="ECO:0000313" key="5">
    <source>
        <dbReference type="Proteomes" id="UP001374803"/>
    </source>
</evidence>
<dbReference type="SUPFAM" id="SSF51735">
    <property type="entry name" value="NAD(P)-binding Rossmann-fold domains"/>
    <property type="match status" value="1"/>
</dbReference>
<name>A0ABZ2LHQ0_9BACT</name>
<evidence type="ECO:0000256" key="2">
    <source>
        <dbReference type="ARBA" id="ARBA00023002"/>
    </source>
</evidence>
<dbReference type="Pfam" id="PF08240">
    <property type="entry name" value="ADH_N"/>
    <property type="match status" value="1"/>
</dbReference>
<dbReference type="InterPro" id="IPR011032">
    <property type="entry name" value="GroES-like_sf"/>
</dbReference>